<feature type="domain" description="TonB-dependent receptor plug" evidence="11">
    <location>
        <begin position="168"/>
        <end position="245"/>
    </location>
</feature>
<dbReference type="EMBL" id="FZOQ01000036">
    <property type="protein sequence ID" value="SNT25852.1"/>
    <property type="molecule type" value="Genomic_DNA"/>
</dbReference>
<gene>
    <name evidence="13" type="ORF">SAMN06296052_13628</name>
</gene>
<dbReference type="GO" id="GO:0015344">
    <property type="term" value="F:siderophore uptake transmembrane transporter activity"/>
    <property type="evidence" value="ECO:0007669"/>
    <property type="project" value="TreeGrafter"/>
</dbReference>
<feature type="domain" description="Outer membrane protein beta-barrel" evidence="12">
    <location>
        <begin position="398"/>
        <end position="811"/>
    </location>
</feature>
<reference evidence="14" key="1">
    <citation type="submission" date="2017-06" db="EMBL/GenBank/DDBJ databases">
        <authorList>
            <person name="Varghese N."/>
            <person name="Submissions S."/>
        </authorList>
    </citation>
    <scope>NUCLEOTIDE SEQUENCE [LARGE SCALE GENOMIC DNA]</scope>
    <source>
        <strain evidence="14">NKM1</strain>
    </source>
</reference>
<evidence type="ECO:0000256" key="10">
    <source>
        <dbReference type="SAM" id="SignalP"/>
    </source>
</evidence>
<evidence type="ECO:0000256" key="9">
    <source>
        <dbReference type="SAM" id="MobiDB-lite"/>
    </source>
</evidence>
<feature type="signal peptide" evidence="10">
    <location>
        <begin position="1"/>
        <end position="20"/>
    </location>
</feature>
<protein>
    <submittedName>
        <fullName evidence="13">Outer membrane receptor for ferrienterochelin and colicins</fullName>
    </submittedName>
</protein>
<feature type="chain" id="PRO_5013122559" evidence="10">
    <location>
        <begin position="21"/>
        <end position="842"/>
    </location>
</feature>
<evidence type="ECO:0000313" key="13">
    <source>
        <dbReference type="EMBL" id="SNT25852.1"/>
    </source>
</evidence>
<keyword evidence="13" id="KW-0675">Receptor</keyword>
<dbReference type="PANTHER" id="PTHR30069:SF29">
    <property type="entry name" value="HEMOGLOBIN AND HEMOGLOBIN-HAPTOGLOBIN-BINDING PROTEIN 1-RELATED"/>
    <property type="match status" value="1"/>
</dbReference>
<dbReference type="Pfam" id="PF14905">
    <property type="entry name" value="OMP_b-brl_3"/>
    <property type="match status" value="1"/>
</dbReference>
<evidence type="ECO:0000256" key="3">
    <source>
        <dbReference type="ARBA" id="ARBA00022452"/>
    </source>
</evidence>
<dbReference type="InterPro" id="IPR008969">
    <property type="entry name" value="CarboxyPept-like_regulatory"/>
</dbReference>
<dbReference type="SUPFAM" id="SSF56935">
    <property type="entry name" value="Porins"/>
    <property type="match status" value="1"/>
</dbReference>
<dbReference type="GO" id="GO:0009279">
    <property type="term" value="C:cell outer membrane"/>
    <property type="evidence" value="ECO:0007669"/>
    <property type="project" value="UniProtKB-SubCell"/>
</dbReference>
<dbReference type="Pfam" id="PF07715">
    <property type="entry name" value="Plug"/>
    <property type="match status" value="1"/>
</dbReference>
<dbReference type="InterPro" id="IPR037066">
    <property type="entry name" value="Plug_dom_sf"/>
</dbReference>
<keyword evidence="4 8" id="KW-0812">Transmembrane</keyword>
<dbReference type="OrthoDB" id="905812at2"/>
<dbReference type="InterPro" id="IPR039426">
    <property type="entry name" value="TonB-dep_rcpt-like"/>
</dbReference>
<sequence length="842" mass="91997">MKKIILTAVAGLLAAQASYAQIASSVTPANRAAPAAVIPPEKGKGKIFGTVQDASAKTPLEFATVALESEATGKIVDGSITDAKGQFSIAGVALGRYKLKVSFLGYDTQFIENVTVASEKEEVYVGVVALRSSANALGEVTVVGDKPLIEDKVDRVVYNAEKDIDPGAAATDVMRKVPGLSVDLEGNVQLRGSSNIQVLINNKPSAVMASSIADALQQIPADQIKAVEVITSPSAKYDAEGTAGIINIITKKDGGLQGLTGNISATYGTLTSNANSNLNYRRGKIGLNTALGYTLSDIRGENIIESVYGAGSNLTSLSQKLGGNREVSSTFLQFGASYDFSKTSYIAAGVRLVNPDVTFRTTQVSTSSFADASHSRNTREGSNHFSGNNYDVNLDYTKSFEKRGQELSVLGLLSRNTRNNEILMKLSEDKELVQREQSFNDAFNEEATLQSDYTHPVNESQVVEAGAKAIWRYAESDYRFMLAQPASSPFVPQPGRTDVFSYHQKVLASYAAYGLKLNKYNMKVGLRYEHTSIDGDFTSSGTQVEQDYHSFFPSLSVSKSLQKDRTLKFNYSRRIQRPQLSYLNPYENLSNPRNVIRGNPTLEAELTDSYEIGYSAFLKSGASVNASLYWYKTSNAIQQVSTPYDGTDPDSVGRVTTTVANVGENNSYGLSLSASTKLWEKGRVSSNMNLFYSDFRGEGRKMANSGLVYNTNLNASYSFSKGITAQVAGEYNSPQITLQGKIMALLNYSIAVRKEVLNKKGSIGTAVSNPFNKYVERERVVNSYNKENALVLSQSNTWHYYFRQVRLSFSYKFGKQDAKTRTRPTKKVNNEDVKENDDNAMQ</sequence>
<dbReference type="InterPro" id="IPR036942">
    <property type="entry name" value="Beta-barrel_TonB_sf"/>
</dbReference>
<dbReference type="Pfam" id="PF13620">
    <property type="entry name" value="CarboxypepD_reg"/>
    <property type="match status" value="1"/>
</dbReference>
<keyword evidence="2 8" id="KW-0813">Transport</keyword>
<keyword evidence="6 8" id="KW-0472">Membrane</keyword>
<evidence type="ECO:0000256" key="8">
    <source>
        <dbReference type="PROSITE-ProRule" id="PRU01360"/>
    </source>
</evidence>
<dbReference type="InterPro" id="IPR012910">
    <property type="entry name" value="Plug_dom"/>
</dbReference>
<comment type="similarity">
    <text evidence="8">Belongs to the TonB-dependent receptor family.</text>
</comment>
<evidence type="ECO:0000259" key="12">
    <source>
        <dbReference type="Pfam" id="PF14905"/>
    </source>
</evidence>
<evidence type="ECO:0000256" key="4">
    <source>
        <dbReference type="ARBA" id="ARBA00022692"/>
    </source>
</evidence>
<dbReference type="Proteomes" id="UP000198432">
    <property type="component" value="Unassembled WGS sequence"/>
</dbReference>
<dbReference type="InterPro" id="IPR041700">
    <property type="entry name" value="OMP_b-brl_3"/>
</dbReference>
<dbReference type="Gene3D" id="2.60.40.1120">
    <property type="entry name" value="Carboxypeptidase-like, regulatory domain"/>
    <property type="match status" value="1"/>
</dbReference>
<keyword evidence="7 8" id="KW-0998">Cell outer membrane</keyword>
<proteinExistence type="inferred from homology"/>
<dbReference type="PROSITE" id="PS52016">
    <property type="entry name" value="TONB_DEPENDENT_REC_3"/>
    <property type="match status" value="1"/>
</dbReference>
<keyword evidence="5 10" id="KW-0732">Signal</keyword>
<feature type="region of interest" description="Disordered" evidence="9">
    <location>
        <begin position="819"/>
        <end position="842"/>
    </location>
</feature>
<dbReference type="SUPFAM" id="SSF49464">
    <property type="entry name" value="Carboxypeptidase regulatory domain-like"/>
    <property type="match status" value="1"/>
</dbReference>
<name>A0A239L773_9BACT</name>
<evidence type="ECO:0000313" key="14">
    <source>
        <dbReference type="Proteomes" id="UP000198432"/>
    </source>
</evidence>
<evidence type="ECO:0000259" key="11">
    <source>
        <dbReference type="Pfam" id="PF07715"/>
    </source>
</evidence>
<dbReference type="Gene3D" id="2.40.170.20">
    <property type="entry name" value="TonB-dependent receptor, beta-barrel domain"/>
    <property type="match status" value="1"/>
</dbReference>
<evidence type="ECO:0000256" key="7">
    <source>
        <dbReference type="ARBA" id="ARBA00023237"/>
    </source>
</evidence>
<organism evidence="13 14">
    <name type="scientific">Pontibacter ummariensis</name>
    <dbReference type="NCBI Taxonomy" id="1610492"/>
    <lineage>
        <taxon>Bacteria</taxon>
        <taxon>Pseudomonadati</taxon>
        <taxon>Bacteroidota</taxon>
        <taxon>Cytophagia</taxon>
        <taxon>Cytophagales</taxon>
        <taxon>Hymenobacteraceae</taxon>
        <taxon>Pontibacter</taxon>
    </lineage>
</organism>
<dbReference type="AlphaFoldDB" id="A0A239L773"/>
<evidence type="ECO:0000256" key="5">
    <source>
        <dbReference type="ARBA" id="ARBA00022729"/>
    </source>
</evidence>
<dbReference type="RefSeq" id="WP_089321696.1">
    <property type="nucleotide sequence ID" value="NZ_FZOQ01000036.1"/>
</dbReference>
<comment type="subcellular location">
    <subcellularLocation>
        <location evidence="1 8">Cell outer membrane</location>
        <topology evidence="1 8">Multi-pass membrane protein</topology>
    </subcellularLocation>
</comment>
<accession>A0A239L773</accession>
<evidence type="ECO:0000256" key="1">
    <source>
        <dbReference type="ARBA" id="ARBA00004571"/>
    </source>
</evidence>
<evidence type="ECO:0000256" key="2">
    <source>
        <dbReference type="ARBA" id="ARBA00022448"/>
    </source>
</evidence>
<evidence type="ECO:0000256" key="6">
    <source>
        <dbReference type="ARBA" id="ARBA00023136"/>
    </source>
</evidence>
<dbReference type="GO" id="GO:0044718">
    <property type="term" value="P:siderophore transmembrane transport"/>
    <property type="evidence" value="ECO:0007669"/>
    <property type="project" value="TreeGrafter"/>
</dbReference>
<keyword evidence="14" id="KW-1185">Reference proteome</keyword>
<dbReference type="PANTHER" id="PTHR30069">
    <property type="entry name" value="TONB-DEPENDENT OUTER MEMBRANE RECEPTOR"/>
    <property type="match status" value="1"/>
</dbReference>
<dbReference type="Gene3D" id="2.170.130.10">
    <property type="entry name" value="TonB-dependent receptor, plug domain"/>
    <property type="match status" value="1"/>
</dbReference>
<keyword evidence="3 8" id="KW-1134">Transmembrane beta strand</keyword>
<feature type="compositionally biased region" description="Basic and acidic residues" evidence="9">
    <location>
        <begin position="828"/>
        <end position="842"/>
    </location>
</feature>